<dbReference type="GO" id="GO:0008610">
    <property type="term" value="P:lipid biosynthetic process"/>
    <property type="evidence" value="ECO:0007669"/>
    <property type="project" value="InterPro"/>
</dbReference>
<dbReference type="GO" id="GO:0032259">
    <property type="term" value="P:methylation"/>
    <property type="evidence" value="ECO:0007669"/>
    <property type="project" value="UniProtKB-KW"/>
</dbReference>
<dbReference type="Gene3D" id="3.40.50.150">
    <property type="entry name" value="Vaccinia Virus protein VP39"/>
    <property type="match status" value="1"/>
</dbReference>
<dbReference type="InterPro" id="IPR003333">
    <property type="entry name" value="CMAS"/>
</dbReference>
<dbReference type="SUPFAM" id="SSF53335">
    <property type="entry name" value="S-adenosyl-L-methionine-dependent methyltransferases"/>
    <property type="match status" value="1"/>
</dbReference>
<protein>
    <submittedName>
        <fullName evidence="7">Cyclopropane-fatty-acyl-phospholipid synthase</fullName>
        <ecNumber evidence="7">2.1.1.79</ecNumber>
    </submittedName>
</protein>
<dbReference type="eggNOG" id="COG2230">
    <property type="taxonomic scope" value="Bacteria"/>
</dbReference>
<keyword evidence="5" id="KW-0443">Lipid metabolism</keyword>
<comment type="similarity">
    <text evidence="1">Belongs to the CFA/CMAS family.</text>
</comment>
<dbReference type="EC" id="2.1.1.79" evidence="7"/>
<evidence type="ECO:0000256" key="6">
    <source>
        <dbReference type="PIRSR" id="PIRSR003085-1"/>
    </source>
</evidence>
<gene>
    <name evidence="7" type="ORF">SYN_01675</name>
</gene>
<keyword evidence="2 7" id="KW-0489">Methyltransferase</keyword>
<evidence type="ECO:0000256" key="2">
    <source>
        <dbReference type="ARBA" id="ARBA00022603"/>
    </source>
</evidence>
<feature type="active site" evidence="6">
    <location>
        <position position="344"/>
    </location>
</feature>
<dbReference type="GO" id="GO:0008825">
    <property type="term" value="F:cyclopropane-fatty-acyl-phospholipid synthase activity"/>
    <property type="evidence" value="ECO:0007669"/>
    <property type="project" value="UniProtKB-EC"/>
</dbReference>
<dbReference type="InterPro" id="IPR050723">
    <property type="entry name" value="CFA/CMAS"/>
</dbReference>
<reference evidence="7 8" key="1">
    <citation type="journal article" date="2007" name="Proc. Natl. Acad. Sci. U.S.A.">
        <title>The genome of Syntrophus aciditrophicus: life at the thermodynamic limit of microbial growth.</title>
        <authorList>
            <person name="McInerney M.J."/>
            <person name="Rohlin L."/>
            <person name="Mouttaki H."/>
            <person name="Kim U."/>
            <person name="Krupp R.S."/>
            <person name="Rios-Hernandez L."/>
            <person name="Sieber J."/>
            <person name="Struchtemeyer C.G."/>
            <person name="Bhattacharyya A."/>
            <person name="Campbell J.W."/>
            <person name="Gunsalus R.P."/>
        </authorList>
    </citation>
    <scope>NUCLEOTIDE SEQUENCE [LARGE SCALE GENOMIC DNA]</scope>
    <source>
        <strain evidence="7 8">SB</strain>
    </source>
</reference>
<evidence type="ECO:0000313" key="7">
    <source>
        <dbReference type="EMBL" id="ABC78887.1"/>
    </source>
</evidence>
<dbReference type="InterPro" id="IPR029063">
    <property type="entry name" value="SAM-dependent_MTases_sf"/>
</dbReference>
<dbReference type="Proteomes" id="UP000001933">
    <property type="component" value="Chromosome"/>
</dbReference>
<proteinExistence type="inferred from homology"/>
<keyword evidence="3 7" id="KW-0808">Transferase</keyword>
<evidence type="ECO:0000313" key="8">
    <source>
        <dbReference type="Proteomes" id="UP000001933"/>
    </source>
</evidence>
<dbReference type="FunCoup" id="Q2LXS7">
    <property type="interactions" value="264"/>
</dbReference>
<evidence type="ECO:0000256" key="5">
    <source>
        <dbReference type="ARBA" id="ARBA00023098"/>
    </source>
</evidence>
<dbReference type="CDD" id="cd02440">
    <property type="entry name" value="AdoMet_MTases"/>
    <property type="match status" value="1"/>
</dbReference>
<accession>Q2LXS7</accession>
<sequence>MRRKIRHFACLYLYNYRPSQEGRGIYEKLLQVLKQNDPCLVPPPTAGSEQEKRALEKFHALVNGYLVTAWLARRKNRIVHALRASTARGARKNIEADYDLSNDLFQTFLDRRLLYSCGIYADGLESCEDAQERKIEEIIRKVEIRVSDSVLDIGCGWGGFAAEAARKTGCRVTGITVSEKQHAFAREMVAREGLEDRVSILLVDCCDVSGIFDKIVSIEMLEAVGHQYLGDFFAVCDRLLKPGGKVLIQIITVADQVYDEYRRETDWIQKHIFPGGQLLSVTTLVEAATRHSSLVMEHLEDIGPHYARTLKDWRKRFNKNRNRVRSLGFDELFERKWNYYLACCEAGFRERALGDIQAVFRKPT</sequence>
<dbReference type="PIRSF" id="PIRSF003085">
    <property type="entry name" value="CMAS"/>
    <property type="match status" value="1"/>
</dbReference>
<evidence type="ECO:0000256" key="4">
    <source>
        <dbReference type="ARBA" id="ARBA00022691"/>
    </source>
</evidence>
<dbReference type="PANTHER" id="PTHR43667:SF2">
    <property type="entry name" value="FATTY ACID C-METHYL TRANSFERASE"/>
    <property type="match status" value="1"/>
</dbReference>
<dbReference type="PANTHER" id="PTHR43667">
    <property type="entry name" value="CYCLOPROPANE-FATTY-ACYL-PHOSPHOLIPID SYNTHASE"/>
    <property type="match status" value="1"/>
</dbReference>
<evidence type="ECO:0000256" key="1">
    <source>
        <dbReference type="ARBA" id="ARBA00010815"/>
    </source>
</evidence>
<evidence type="ECO:0000256" key="3">
    <source>
        <dbReference type="ARBA" id="ARBA00022679"/>
    </source>
</evidence>
<dbReference type="OrthoDB" id="9782855at2"/>
<keyword evidence="4" id="KW-0949">S-adenosyl-L-methionine</keyword>
<dbReference type="RefSeq" id="WP_011418903.1">
    <property type="nucleotide sequence ID" value="NC_007759.1"/>
</dbReference>
<dbReference type="InParanoid" id="Q2LXS7"/>
<dbReference type="HOGENOM" id="CLU_026434_0_2_7"/>
<dbReference type="EMBL" id="CP000252">
    <property type="protein sequence ID" value="ABC78887.1"/>
    <property type="molecule type" value="Genomic_DNA"/>
</dbReference>
<dbReference type="AlphaFoldDB" id="Q2LXS7"/>
<name>Q2LXS7_SYNAS</name>
<keyword evidence="8" id="KW-1185">Reference proteome</keyword>
<dbReference type="KEGG" id="sat:SYN_01675"/>
<organism evidence="7 8">
    <name type="scientific">Syntrophus aciditrophicus (strain SB)</name>
    <dbReference type="NCBI Taxonomy" id="56780"/>
    <lineage>
        <taxon>Bacteria</taxon>
        <taxon>Pseudomonadati</taxon>
        <taxon>Thermodesulfobacteriota</taxon>
        <taxon>Syntrophia</taxon>
        <taxon>Syntrophales</taxon>
        <taxon>Syntrophaceae</taxon>
        <taxon>Syntrophus</taxon>
    </lineage>
</organism>
<dbReference type="Pfam" id="PF02353">
    <property type="entry name" value="CMAS"/>
    <property type="match status" value="1"/>
</dbReference>
<dbReference type="STRING" id="56780.SYN_01675"/>